<accession>A0ABQ9TCE4</accession>
<feature type="region of interest" description="Disordered" evidence="1">
    <location>
        <begin position="1"/>
        <end position="28"/>
    </location>
</feature>
<organism evidence="2 3">
    <name type="scientific">Saguinus oedipus</name>
    <name type="common">Cotton-top tamarin</name>
    <name type="synonym">Oedipomidas oedipus</name>
    <dbReference type="NCBI Taxonomy" id="9490"/>
    <lineage>
        <taxon>Eukaryota</taxon>
        <taxon>Metazoa</taxon>
        <taxon>Chordata</taxon>
        <taxon>Craniata</taxon>
        <taxon>Vertebrata</taxon>
        <taxon>Euteleostomi</taxon>
        <taxon>Mammalia</taxon>
        <taxon>Eutheria</taxon>
        <taxon>Euarchontoglires</taxon>
        <taxon>Primates</taxon>
        <taxon>Haplorrhini</taxon>
        <taxon>Platyrrhini</taxon>
        <taxon>Cebidae</taxon>
        <taxon>Callitrichinae</taxon>
        <taxon>Saguinus</taxon>
    </lineage>
</organism>
<keyword evidence="3" id="KW-1185">Reference proteome</keyword>
<sequence>MEALRGQGRPHSHSHHCPSGHTDDTPVVPPLSSWEALVPPPVYEGMRAGGHRVQSSRWPFMPPTAMPHRPPHSPQPLVPNVLRLQAPTFTQPQAQACLLLQETLSMWEVRLCFLDPEWKQLIGQVLTKVMEVIAGGCPSSWPTWDLFSGRGQARIGA</sequence>
<comment type="caution">
    <text evidence="2">The sequence shown here is derived from an EMBL/GenBank/DDBJ whole genome shotgun (WGS) entry which is preliminary data.</text>
</comment>
<evidence type="ECO:0000313" key="2">
    <source>
        <dbReference type="EMBL" id="KAK2082408.1"/>
    </source>
</evidence>
<dbReference type="Proteomes" id="UP001266305">
    <property type="component" value="Unassembled WGS sequence"/>
</dbReference>
<feature type="compositionally biased region" description="Basic residues" evidence="1">
    <location>
        <begin position="8"/>
        <end position="18"/>
    </location>
</feature>
<name>A0ABQ9TCE4_SAGOE</name>
<evidence type="ECO:0000256" key="1">
    <source>
        <dbReference type="SAM" id="MobiDB-lite"/>
    </source>
</evidence>
<protein>
    <submittedName>
        <fullName evidence="2">Uncharacterized protein</fullName>
    </submittedName>
</protein>
<gene>
    <name evidence="2" type="ORF">P7K49_039908</name>
</gene>
<evidence type="ECO:0000313" key="3">
    <source>
        <dbReference type="Proteomes" id="UP001266305"/>
    </source>
</evidence>
<dbReference type="EMBL" id="JASSZA010000037">
    <property type="protein sequence ID" value="KAK2082408.1"/>
    <property type="molecule type" value="Genomic_DNA"/>
</dbReference>
<reference evidence="2 3" key="1">
    <citation type="submission" date="2023-05" db="EMBL/GenBank/DDBJ databases">
        <title>B98-5 Cell Line De Novo Hybrid Assembly: An Optical Mapping Approach.</title>
        <authorList>
            <person name="Kananen K."/>
            <person name="Auerbach J.A."/>
            <person name="Kautto E."/>
            <person name="Blachly J.S."/>
        </authorList>
    </citation>
    <scope>NUCLEOTIDE SEQUENCE [LARGE SCALE GENOMIC DNA]</scope>
    <source>
        <strain evidence="2">B95-8</strain>
        <tissue evidence="2">Cell line</tissue>
    </source>
</reference>
<proteinExistence type="predicted"/>